<dbReference type="InterPro" id="IPR013083">
    <property type="entry name" value="Znf_RING/FYVE/PHD"/>
</dbReference>
<dbReference type="Gene3D" id="3.30.160.60">
    <property type="entry name" value="Classic Zinc Finger"/>
    <property type="match status" value="1"/>
</dbReference>
<dbReference type="SMART" id="SM00502">
    <property type="entry name" value="BBC"/>
    <property type="match status" value="1"/>
</dbReference>
<dbReference type="RefSeq" id="XP_065657634.1">
    <property type="nucleotide sequence ID" value="XM_065801562.1"/>
</dbReference>
<keyword evidence="6" id="KW-0342">GTP-binding</keyword>
<evidence type="ECO:0000313" key="10">
    <source>
        <dbReference type="Proteomes" id="UP001652625"/>
    </source>
</evidence>
<dbReference type="SUPFAM" id="SSF52540">
    <property type="entry name" value="P-loop containing nucleoside triphosphate hydrolases"/>
    <property type="match status" value="1"/>
</dbReference>
<evidence type="ECO:0000256" key="6">
    <source>
        <dbReference type="ARBA" id="ARBA00023134"/>
    </source>
</evidence>
<keyword evidence="2" id="KW-0547">Nucleotide-binding</keyword>
<dbReference type="PANTHER" id="PTHR11711">
    <property type="entry name" value="ADP RIBOSYLATION FACTOR-RELATED"/>
    <property type="match status" value="1"/>
</dbReference>
<keyword evidence="3 7" id="KW-0863">Zinc-finger</keyword>
<reference evidence="11" key="1">
    <citation type="submission" date="2025-08" db="UniProtKB">
        <authorList>
            <consortium name="RefSeq"/>
        </authorList>
    </citation>
    <scope>IDENTIFICATION</scope>
</reference>
<name>A0ABM4C7S3_HYDVU</name>
<dbReference type="InterPro" id="IPR000315">
    <property type="entry name" value="Znf_B-box"/>
</dbReference>
<dbReference type="SMART" id="SM00178">
    <property type="entry name" value="SAR"/>
    <property type="match status" value="1"/>
</dbReference>
<dbReference type="SUPFAM" id="SSF57850">
    <property type="entry name" value="RING/U-box"/>
    <property type="match status" value="1"/>
</dbReference>
<proteinExistence type="predicted"/>
<keyword evidence="1" id="KW-0479">Metal-binding</keyword>
<organism evidence="10 11">
    <name type="scientific">Hydra vulgaris</name>
    <name type="common">Hydra</name>
    <name type="synonym">Hydra attenuata</name>
    <dbReference type="NCBI Taxonomy" id="6087"/>
    <lineage>
        <taxon>Eukaryota</taxon>
        <taxon>Metazoa</taxon>
        <taxon>Cnidaria</taxon>
        <taxon>Hydrozoa</taxon>
        <taxon>Hydroidolina</taxon>
        <taxon>Anthoathecata</taxon>
        <taxon>Aplanulata</taxon>
        <taxon>Hydridae</taxon>
        <taxon>Hydra</taxon>
    </lineage>
</organism>
<keyword evidence="5" id="KW-0862">Zinc</keyword>
<evidence type="ECO:0000256" key="7">
    <source>
        <dbReference type="PROSITE-ProRule" id="PRU00024"/>
    </source>
</evidence>
<dbReference type="NCBIfam" id="TIGR00231">
    <property type="entry name" value="small_GTP"/>
    <property type="match status" value="1"/>
</dbReference>
<dbReference type="InterPro" id="IPR017907">
    <property type="entry name" value="Znf_RING_CS"/>
</dbReference>
<evidence type="ECO:0000256" key="2">
    <source>
        <dbReference type="ARBA" id="ARBA00022741"/>
    </source>
</evidence>
<dbReference type="CDD" id="cd16645">
    <property type="entry name" value="mRING-HC-C3HC3D_TRIM23_C-IX"/>
    <property type="match status" value="1"/>
</dbReference>
<dbReference type="CDD" id="cd00878">
    <property type="entry name" value="Arf_Arl"/>
    <property type="match status" value="1"/>
</dbReference>
<dbReference type="Pfam" id="PF13445">
    <property type="entry name" value="zf-RING_UBOX"/>
    <property type="match status" value="1"/>
</dbReference>
<evidence type="ECO:0000259" key="9">
    <source>
        <dbReference type="PROSITE" id="PS50119"/>
    </source>
</evidence>
<feature type="domain" description="B box-type" evidence="9">
    <location>
        <begin position="126"/>
        <end position="167"/>
    </location>
</feature>
<dbReference type="CDD" id="cd19774">
    <property type="entry name" value="Bbox2_TRIM23_C-IX_rpt2"/>
    <property type="match status" value="1"/>
</dbReference>
<dbReference type="InterPro" id="IPR006689">
    <property type="entry name" value="Small_GTPase_ARF/SAR"/>
</dbReference>
<keyword evidence="4" id="KW-0833">Ubl conjugation pathway</keyword>
<evidence type="ECO:0000259" key="8">
    <source>
        <dbReference type="PROSITE" id="PS50089"/>
    </source>
</evidence>
<dbReference type="PROSITE" id="PS51417">
    <property type="entry name" value="ARF"/>
    <property type="match status" value="1"/>
</dbReference>
<dbReference type="CDD" id="cd19773">
    <property type="entry name" value="Bbox2_TRIM23_C-IX_rpt1"/>
    <property type="match status" value="1"/>
</dbReference>
<dbReference type="SMART" id="SM00177">
    <property type="entry name" value="ARF"/>
    <property type="match status" value="1"/>
</dbReference>
<feature type="domain" description="RING-type" evidence="8">
    <location>
        <begin position="35"/>
        <end position="79"/>
    </location>
</feature>
<dbReference type="Pfam" id="PF00025">
    <property type="entry name" value="Arf"/>
    <property type="match status" value="1"/>
</dbReference>
<dbReference type="PRINTS" id="PR00328">
    <property type="entry name" value="SAR1GTPBP"/>
</dbReference>
<dbReference type="SMART" id="SM00184">
    <property type="entry name" value="RING"/>
    <property type="match status" value="2"/>
</dbReference>
<dbReference type="InterPro" id="IPR005225">
    <property type="entry name" value="Small_GTP-bd"/>
</dbReference>
<dbReference type="PROSITE" id="PS00518">
    <property type="entry name" value="ZF_RING_1"/>
    <property type="match status" value="1"/>
</dbReference>
<dbReference type="GeneID" id="100210847"/>
<protein>
    <submittedName>
        <fullName evidence="11">E3 ubiquitin-protein ligase TRIM23</fullName>
    </submittedName>
</protein>
<evidence type="ECO:0000256" key="1">
    <source>
        <dbReference type="ARBA" id="ARBA00022723"/>
    </source>
</evidence>
<gene>
    <name evidence="11" type="primary">LOC100210847</name>
</gene>
<evidence type="ECO:0000313" key="11">
    <source>
        <dbReference type="RefSeq" id="XP_065657634.1"/>
    </source>
</evidence>
<dbReference type="InterPro" id="IPR024156">
    <property type="entry name" value="Small_GTPase_ARF"/>
</dbReference>
<dbReference type="InterPro" id="IPR003649">
    <property type="entry name" value="Bbox_C"/>
</dbReference>
<dbReference type="Gene3D" id="3.30.40.10">
    <property type="entry name" value="Zinc/RING finger domain, C3HC4 (zinc finger)"/>
    <property type="match status" value="1"/>
</dbReference>
<dbReference type="SUPFAM" id="SSF57845">
    <property type="entry name" value="B-box zinc-binding domain"/>
    <property type="match status" value="1"/>
</dbReference>
<dbReference type="SMART" id="SM00175">
    <property type="entry name" value="RAB"/>
    <property type="match status" value="1"/>
</dbReference>
<dbReference type="PROSITE" id="PS50089">
    <property type="entry name" value="ZF_RING_2"/>
    <property type="match status" value="1"/>
</dbReference>
<evidence type="ECO:0000256" key="4">
    <source>
        <dbReference type="ARBA" id="ARBA00022786"/>
    </source>
</evidence>
<sequence length="572" mass="64778">MMNTSFGMKFSFEGLTIRSPLSPGKIQTKSNTLECRICDDLFAQHGEKVPRVLSCGHSICHECLSKLQNETVVQCPFDRTSTNLGDAGIWGLKKNFALLELLERLEQLKESKALTEFVDEACVTKCDEDDRHQADLFCTVCLTNLCNFCAKETHKSRTLLLHKKIPISEKPRINPPCSLHCAHILEFACLEESCRESPLMCYICKDYGIHKGHKHVLIEDEAENIRKSIQNALQHVKTFSAEVTAFSRKLAEISEKIEGGVSISCSNNGEVIQIPVIGNAEIARLRIREYFNELRDTIRQQENEALSVVNSYVRENLCSIRQQQEDMAVLISQITHVCSQCDQALLRSDAEVIQARANIVNLLDAVQQQQQYFTELSELCKEDPEIPFAFTKDNRVHIGPKMEMRVLALGLDNGGKTSILFKLKQNEFVSAITTIGFNVETIEHKSVKFTIWDVGGVQKLRPLWRHYYLNTQAVIFVIDSTNLERLFEAQEELTKLLAEKRLQDALILIYANKQDLPSALSLDDLREKIGIHRLCSGRTWTLIGCSAHTGTGLNEGLDWLARQFLSEFDNLS</sequence>
<evidence type="ECO:0000256" key="3">
    <source>
        <dbReference type="ARBA" id="ARBA00022771"/>
    </source>
</evidence>
<dbReference type="Proteomes" id="UP001652625">
    <property type="component" value="Chromosome 07"/>
</dbReference>
<dbReference type="InterPro" id="IPR001841">
    <property type="entry name" value="Znf_RING"/>
</dbReference>
<dbReference type="PROSITE" id="PS50119">
    <property type="entry name" value="ZF_BBOX"/>
    <property type="match status" value="1"/>
</dbReference>
<accession>A0ABM4C7S3</accession>
<dbReference type="InterPro" id="IPR027370">
    <property type="entry name" value="Znf-RING_euk"/>
</dbReference>
<dbReference type="PROSITE" id="PS51419">
    <property type="entry name" value="RAB"/>
    <property type="match status" value="1"/>
</dbReference>
<keyword evidence="10" id="KW-1185">Reference proteome</keyword>
<dbReference type="SMART" id="SM00336">
    <property type="entry name" value="BBOX"/>
    <property type="match status" value="2"/>
</dbReference>
<evidence type="ECO:0000256" key="5">
    <source>
        <dbReference type="ARBA" id="ARBA00022833"/>
    </source>
</evidence>
<dbReference type="InterPro" id="IPR027417">
    <property type="entry name" value="P-loop_NTPase"/>
</dbReference>
<dbReference type="Gene3D" id="3.40.50.300">
    <property type="entry name" value="P-loop containing nucleotide triphosphate hydrolases"/>
    <property type="match status" value="1"/>
</dbReference>